<dbReference type="eggNOG" id="COG1874">
    <property type="taxonomic scope" value="Bacteria"/>
</dbReference>
<proteinExistence type="predicted"/>
<evidence type="ECO:0000313" key="1">
    <source>
        <dbReference type="EMBL" id="ACK65769.1"/>
    </source>
</evidence>
<dbReference type="InterPro" id="IPR017853">
    <property type="entry name" value="GH"/>
</dbReference>
<dbReference type="AlphaFoldDB" id="B7JWS0"/>
<dbReference type="PROSITE" id="PS51257">
    <property type="entry name" value="PROKAR_LIPOPROTEIN"/>
    <property type="match status" value="1"/>
</dbReference>
<gene>
    <name evidence="1" type="ordered locus">PCC8801_1722</name>
</gene>
<dbReference type="SUPFAM" id="SSF51445">
    <property type="entry name" value="(Trans)glycosidases"/>
    <property type="match status" value="1"/>
</dbReference>
<dbReference type="Proteomes" id="UP000008204">
    <property type="component" value="Chromosome"/>
</dbReference>
<dbReference type="STRING" id="41431.PCC8801_1722"/>
<organism evidence="1 2">
    <name type="scientific">Rippkaea orientalis (strain PCC 8801 / RF-1)</name>
    <name type="common">Cyanothece sp. (strain PCC 8801)</name>
    <dbReference type="NCBI Taxonomy" id="41431"/>
    <lineage>
        <taxon>Bacteria</taxon>
        <taxon>Bacillati</taxon>
        <taxon>Cyanobacteriota</taxon>
        <taxon>Cyanophyceae</taxon>
        <taxon>Oscillatoriophycideae</taxon>
        <taxon>Chroococcales</taxon>
        <taxon>Aphanothecaceae</taxon>
        <taxon>Rippkaea</taxon>
        <taxon>Rippkaea orientalis</taxon>
    </lineage>
</organism>
<evidence type="ECO:0008006" key="3">
    <source>
        <dbReference type="Google" id="ProtNLM"/>
    </source>
</evidence>
<dbReference type="Gene3D" id="3.20.20.80">
    <property type="entry name" value="Glycosidases"/>
    <property type="match status" value="1"/>
</dbReference>
<dbReference type="HOGENOM" id="CLU_014267_0_0_3"/>
<dbReference type="OrthoDB" id="9801493at2"/>
<sequence length="774" mass="87629">MINSGFRNKAIIPYLTLVISLTIGISSCQDISDSSTGKIAFNNKAKTVSNQQTIITEDNTWPFEPGIDNYSDKALLDLRYLNEKVAGEKGFIQRSKDGNDFVTGDGTPIRFWAINSEVWKKGYSELKDNARFLAKRGVNLVRWHGQIAPKIKDSKLINIDTKSREQLWQYVAAMKQEGIYLTISPYYANALKPQPNWKVPQDSQSFHGLLFFDPELQKAYKSWLKQLLIPVNPYTGIALKDEPAIAIIQLQNEDSLLFWTFNQLKGREKELLSRQFSQWLQKKYGSLTQASNAWQGTKVKGDDLAKGIVQLYNISKLTKLQKSNDGKAKRLADQTQFLTETMRQFNQEMTRFLREEIGAKQLINAGNWKTADTLRLNDAERYSYSPTEVMAVNRYYTGGTHQGKYKGWAIVNGDKFTNQSVLFNPLAFPLNIKQVSGYPMIIPESSWVPPLGYQSEGPFLVSLFQSLTGIDGFYWFAMKEPQWREPSSANGYKPSLGKWVINTPELLGNFPAAALMYRQNYIKMGSIVIDEKRSLDELWSREIPLISETTSFDPNRDKNEDNSSVSLSKTVNPLAFLVGRVQVSYNRNSSESQVLDLSPYIDEKAKTIRSITGEIQWNYSQGICTLNTPKAQGVSGFLAQVGEIKLGDTTIISDNQYGTVIIVSMDGKPLKTSQKILVQMGTVARSTGWQEKAITWENKQGKLLKGFEIINYGKAPWRLLKNELKITINNPNLTQGTILNPNGLAQGKIEIKRDKNKIIFDFPVDSKYLILEEK</sequence>
<keyword evidence="2" id="KW-1185">Reference proteome</keyword>
<accession>B7JWS0</accession>
<reference evidence="2" key="1">
    <citation type="journal article" date="2011" name="MBio">
        <title>Novel metabolic attributes of the genus Cyanothece, comprising a group of unicellular nitrogen-fixing Cyanobacteria.</title>
        <authorList>
            <person name="Bandyopadhyay A."/>
            <person name="Elvitigala T."/>
            <person name="Welsh E."/>
            <person name="Stockel J."/>
            <person name="Liberton M."/>
            <person name="Min H."/>
            <person name="Sherman L.A."/>
            <person name="Pakrasi H.B."/>
        </authorList>
    </citation>
    <scope>NUCLEOTIDE SEQUENCE [LARGE SCALE GENOMIC DNA]</scope>
    <source>
        <strain evidence="2">PCC 8801</strain>
    </source>
</reference>
<protein>
    <recommendedName>
        <fullName evidence="3">Glycoside hydrolase family 42 N-terminal domain-containing protein</fullName>
    </recommendedName>
</protein>
<dbReference type="KEGG" id="cyp:PCC8801_1722"/>
<name>B7JWS0_RIPO1</name>
<evidence type="ECO:0000313" key="2">
    <source>
        <dbReference type="Proteomes" id="UP000008204"/>
    </source>
</evidence>
<dbReference type="EMBL" id="CP001287">
    <property type="protein sequence ID" value="ACK65769.1"/>
    <property type="molecule type" value="Genomic_DNA"/>
</dbReference>